<sequence>MAKQKKTEDRLSLKDQLDTSLLEQLKQKKQALQAKEVKKQEEEQKKREEARKKAEKNKTFEQLLSESDLNWKQYK</sequence>
<evidence type="ECO:0000256" key="1">
    <source>
        <dbReference type="SAM" id="MobiDB-lite"/>
    </source>
</evidence>
<keyword evidence="3" id="KW-1185">Reference proteome</keyword>
<comment type="caution">
    <text evidence="2">The sequence shown here is derived from an EMBL/GenBank/DDBJ whole genome shotgun (WGS) entry which is preliminary data.</text>
</comment>
<name>A0ABS2QQB4_9BACI</name>
<reference evidence="2 3" key="1">
    <citation type="submission" date="2021-01" db="EMBL/GenBank/DDBJ databases">
        <title>Genomic Encyclopedia of Type Strains, Phase IV (KMG-IV): sequencing the most valuable type-strain genomes for metagenomic binning, comparative biology and taxonomic classification.</title>
        <authorList>
            <person name="Goeker M."/>
        </authorList>
    </citation>
    <scope>NUCLEOTIDE SEQUENCE [LARGE SCALE GENOMIC DNA]</scope>
    <source>
        <strain evidence="2 3">DSM 104297</strain>
    </source>
</reference>
<feature type="region of interest" description="Disordered" evidence="1">
    <location>
        <begin position="30"/>
        <end position="61"/>
    </location>
</feature>
<evidence type="ECO:0000313" key="3">
    <source>
        <dbReference type="Proteomes" id="UP000809829"/>
    </source>
</evidence>
<protein>
    <submittedName>
        <fullName evidence="2">RNA-binding protein with RPS1 domain</fullName>
    </submittedName>
</protein>
<dbReference type="Pfam" id="PF13025">
    <property type="entry name" value="DUF3886"/>
    <property type="match status" value="1"/>
</dbReference>
<dbReference type="Proteomes" id="UP000809829">
    <property type="component" value="Unassembled WGS sequence"/>
</dbReference>
<accession>A0ABS2QQB4</accession>
<dbReference type="EMBL" id="JAFBFC010000001">
    <property type="protein sequence ID" value="MBM7701642.1"/>
    <property type="molecule type" value="Genomic_DNA"/>
</dbReference>
<gene>
    <name evidence="2" type="ORF">JOC83_000468</name>
</gene>
<dbReference type="RefSeq" id="WP_205183202.1">
    <property type="nucleotide sequence ID" value="NZ_JAFBFC010000001.1"/>
</dbReference>
<dbReference type="InterPro" id="IPR024980">
    <property type="entry name" value="DUF3886"/>
</dbReference>
<evidence type="ECO:0000313" key="2">
    <source>
        <dbReference type="EMBL" id="MBM7701642.1"/>
    </source>
</evidence>
<proteinExistence type="predicted"/>
<organism evidence="2 3">
    <name type="scientific">Priestia iocasae</name>
    <dbReference type="NCBI Taxonomy" id="2291674"/>
    <lineage>
        <taxon>Bacteria</taxon>
        <taxon>Bacillati</taxon>
        <taxon>Bacillota</taxon>
        <taxon>Bacilli</taxon>
        <taxon>Bacillales</taxon>
        <taxon>Bacillaceae</taxon>
        <taxon>Priestia</taxon>
    </lineage>
</organism>
<feature type="compositionally biased region" description="Basic and acidic residues" evidence="1">
    <location>
        <begin position="35"/>
        <end position="59"/>
    </location>
</feature>